<evidence type="ECO:0000313" key="3">
    <source>
        <dbReference type="Proteomes" id="UP000053900"/>
    </source>
</evidence>
<gene>
    <name evidence="2" type="ORF">AFK20_07330</name>
</gene>
<evidence type="ECO:0000313" key="2">
    <source>
        <dbReference type="EMBL" id="KND21995.1"/>
    </source>
</evidence>
<accession>A0ABR5ILP4</accession>
<feature type="compositionally biased region" description="Acidic residues" evidence="1">
    <location>
        <begin position="361"/>
        <end position="373"/>
    </location>
</feature>
<feature type="region of interest" description="Disordered" evidence="1">
    <location>
        <begin position="333"/>
        <end position="375"/>
    </location>
</feature>
<sequence length="804" mass="89281">MNAQQAIAFSIKPLTFAIVLLGIHGCATLPSASQPLSQRVLQANQNLLSRQSYAYDYRVNVVRPPLRSAQALAASPNRLKLIQQLSAAQHLDARQQALVTEGANHQTREQSEAGQVMDILAKRFEFASTGVVDLRRGQMSIVPEFRYVQNNAGAFIKVPLAADFARSKVYADLSGLSEFATDPQYDGRYIEYDYSKLLKDKKIDKRALFKVFEQMSLLTATLAKESDYQSLALTNEDKAKGVSQRIGYRISYNQMLAEYLLFFHVNKRYLKSFINPADFVKDDELKQLGSLAVSPRYLMKKAFDSHELASVEEKAYESAMRLYEAIDKMRAQSDDSAADPASADAAEAMDSLETQTATDESTTDEPTTDESISEELGQTAKALAAFDKYQSDKLVSAAALAKIIDTNPQAFKALQAEISKEADSSFISMDDDIRISYGLNRQNQLLNMVAMSDLPSFEKTTPTTDQPKTQMRTVVNFYDYGKARVNPDIFNKAITWQQASKDNNLWAATKQSKTFDSDKNLEALSYSLLKQNKGFVETFVTLYTYQFVLQKDEASLSEIDMAALNAAATKLAKIQADNYAVVNTDSRQQEAVTDIDAYVDDELAEHIAGIVDKTYRNQQYLQQIARLKAQGKSDAQIFSQLYQTISDKPSDVESSAAVAAEAAVDVVEESQEQQACSLLLDTDKLDKTSRTRLAKICAKIDKATAQEQAASQRSGSADTASSDAAASVRMTAADIAKQTQARDKFNQLLGEIAIEDMQTQAKHISLSDEGDDELIEKLKPHFEASYNFNYDAYKATYQLLLLSQ</sequence>
<dbReference type="Proteomes" id="UP000053900">
    <property type="component" value="Unassembled WGS sequence"/>
</dbReference>
<comment type="caution">
    <text evidence="2">The sequence shown here is derived from an EMBL/GenBank/DDBJ whole genome shotgun (WGS) entry which is preliminary data.</text>
</comment>
<proteinExistence type="predicted"/>
<name>A0ABR5ILP4_9HYPH</name>
<evidence type="ECO:0000256" key="1">
    <source>
        <dbReference type="SAM" id="MobiDB-lite"/>
    </source>
</evidence>
<organism evidence="2 3">
    <name type="scientific">Enhydrobacter aerosaccus</name>
    <dbReference type="NCBI Taxonomy" id="225324"/>
    <lineage>
        <taxon>Bacteria</taxon>
        <taxon>Pseudomonadati</taxon>
        <taxon>Pseudomonadota</taxon>
        <taxon>Alphaproteobacteria</taxon>
        <taxon>Hyphomicrobiales</taxon>
        <taxon>Enhydrobacter</taxon>
    </lineage>
</organism>
<protein>
    <submittedName>
        <fullName evidence="2">Uncharacterized protein</fullName>
    </submittedName>
</protein>
<reference evidence="2 3" key="1">
    <citation type="submission" date="2015-07" db="EMBL/GenBank/DDBJ databases">
        <title>Draft genome of Enhydrobacter aerosaccus.</title>
        <authorList>
            <person name="Wang X."/>
        </authorList>
    </citation>
    <scope>NUCLEOTIDE SEQUENCE [LARGE SCALE GENOMIC DNA]</scope>
    <source>
        <strain evidence="2 3">CGMCC9176</strain>
    </source>
</reference>
<dbReference type="EMBL" id="LGSW01000004">
    <property type="protein sequence ID" value="KND21995.1"/>
    <property type="molecule type" value="Genomic_DNA"/>
</dbReference>
<feature type="compositionally biased region" description="Low complexity" evidence="1">
    <location>
        <begin position="334"/>
        <end position="351"/>
    </location>
</feature>
<keyword evidence="3" id="KW-1185">Reference proteome</keyword>